<dbReference type="InterPro" id="IPR041581">
    <property type="entry name" value="Glyoxalase_6"/>
</dbReference>
<evidence type="ECO:0000313" key="2">
    <source>
        <dbReference type="EMBL" id="GMA18403.1"/>
    </source>
</evidence>
<accession>A0ABQ6HIR9</accession>
<keyword evidence="3" id="KW-1185">Reference proteome</keyword>
<sequence>MTFWQLTVDCTDPARLTAFWGFALGYVPTPPAEPTSTWQEHYRARLGGESAFDNPADLEYFTVLQDPGDNEFCVS</sequence>
<comment type="caution">
    <text evidence="2">The sequence shown here is derived from an EMBL/GenBank/DDBJ whole genome shotgun (WGS) entry which is preliminary data.</text>
</comment>
<gene>
    <name evidence="2" type="ORF">GCM10025862_04240</name>
</gene>
<dbReference type="InterPro" id="IPR029068">
    <property type="entry name" value="Glyas_Bleomycin-R_OHBP_Dase"/>
</dbReference>
<feature type="domain" description="Glyoxalase-like" evidence="1">
    <location>
        <begin position="5"/>
        <end position="37"/>
    </location>
</feature>
<protein>
    <recommendedName>
        <fullName evidence="1">Glyoxalase-like domain-containing protein</fullName>
    </recommendedName>
</protein>
<dbReference type="RefSeq" id="WP_241443908.1">
    <property type="nucleotide sequence ID" value="NZ_BSUJ01000001.1"/>
</dbReference>
<evidence type="ECO:0000259" key="1">
    <source>
        <dbReference type="Pfam" id="PF18029"/>
    </source>
</evidence>
<proteinExistence type="predicted"/>
<dbReference type="Gene3D" id="3.10.180.10">
    <property type="entry name" value="2,3-Dihydroxybiphenyl 1,2-Dioxygenase, domain 1"/>
    <property type="match status" value="1"/>
</dbReference>
<dbReference type="Pfam" id="PF18029">
    <property type="entry name" value="Glyoxalase_6"/>
    <property type="match status" value="1"/>
</dbReference>
<dbReference type="Proteomes" id="UP001157109">
    <property type="component" value="Unassembled WGS sequence"/>
</dbReference>
<organism evidence="2 3">
    <name type="scientific">Arsenicicoccus piscis</name>
    <dbReference type="NCBI Taxonomy" id="673954"/>
    <lineage>
        <taxon>Bacteria</taxon>
        <taxon>Bacillati</taxon>
        <taxon>Actinomycetota</taxon>
        <taxon>Actinomycetes</taxon>
        <taxon>Micrococcales</taxon>
        <taxon>Intrasporangiaceae</taxon>
        <taxon>Arsenicicoccus</taxon>
    </lineage>
</organism>
<dbReference type="EMBL" id="BSUJ01000001">
    <property type="protein sequence ID" value="GMA18403.1"/>
    <property type="molecule type" value="Genomic_DNA"/>
</dbReference>
<name>A0ABQ6HIR9_9MICO</name>
<reference evidence="3" key="1">
    <citation type="journal article" date="2019" name="Int. J. Syst. Evol. Microbiol.">
        <title>The Global Catalogue of Microorganisms (GCM) 10K type strain sequencing project: providing services to taxonomists for standard genome sequencing and annotation.</title>
        <authorList>
            <consortium name="The Broad Institute Genomics Platform"/>
            <consortium name="The Broad Institute Genome Sequencing Center for Infectious Disease"/>
            <person name="Wu L."/>
            <person name="Ma J."/>
        </authorList>
    </citation>
    <scope>NUCLEOTIDE SEQUENCE [LARGE SCALE GENOMIC DNA]</scope>
    <source>
        <strain evidence="3">NBRC 105830</strain>
    </source>
</reference>
<evidence type="ECO:0000313" key="3">
    <source>
        <dbReference type="Proteomes" id="UP001157109"/>
    </source>
</evidence>